<dbReference type="Gene3D" id="1.10.150.240">
    <property type="entry name" value="Putative phosphatase, domain 2"/>
    <property type="match status" value="1"/>
</dbReference>
<dbReference type="AlphaFoldDB" id="A0A286D6L9"/>
<evidence type="ECO:0000313" key="2">
    <source>
        <dbReference type="EMBL" id="SOD54244.1"/>
    </source>
</evidence>
<organism evidence="2 3">
    <name type="scientific">Pseudoxanthomonas wuyuanensis</name>
    <dbReference type="NCBI Taxonomy" id="1073196"/>
    <lineage>
        <taxon>Bacteria</taxon>
        <taxon>Pseudomonadati</taxon>
        <taxon>Pseudomonadota</taxon>
        <taxon>Gammaproteobacteria</taxon>
        <taxon>Lysobacterales</taxon>
        <taxon>Lysobacteraceae</taxon>
        <taxon>Pseudoxanthomonas</taxon>
    </lineage>
</organism>
<dbReference type="SFLD" id="SFLDG01129">
    <property type="entry name" value="C1.5:_HAD__Beta-PGM__Phosphata"/>
    <property type="match status" value="1"/>
</dbReference>
<dbReference type="EMBL" id="OCND01000003">
    <property type="protein sequence ID" value="SOD54244.1"/>
    <property type="molecule type" value="Genomic_DNA"/>
</dbReference>
<dbReference type="Gene3D" id="3.40.50.1000">
    <property type="entry name" value="HAD superfamily/HAD-like"/>
    <property type="match status" value="1"/>
</dbReference>
<evidence type="ECO:0000256" key="1">
    <source>
        <dbReference type="ARBA" id="ARBA00022801"/>
    </source>
</evidence>
<dbReference type="Pfam" id="PF00702">
    <property type="entry name" value="Hydrolase"/>
    <property type="match status" value="1"/>
</dbReference>
<keyword evidence="3" id="KW-1185">Reference proteome</keyword>
<dbReference type="SUPFAM" id="SSF56784">
    <property type="entry name" value="HAD-like"/>
    <property type="match status" value="1"/>
</dbReference>
<dbReference type="Proteomes" id="UP000219374">
    <property type="component" value="Unassembled WGS sequence"/>
</dbReference>
<dbReference type="InterPro" id="IPR051540">
    <property type="entry name" value="S-2-haloacid_dehalogenase"/>
</dbReference>
<dbReference type="RefSeq" id="WP_141400756.1">
    <property type="nucleotide sequence ID" value="NZ_OCND01000003.1"/>
</dbReference>
<sequence>MSESRGIRWVGFDGDDTLWRSEDYYRVAEQEFERIIGQYIDLTDAGTLRHLLAVERRNLKIFGYGVKGMTLSMIEAAIELTGERISARDLRGVVEIGRATLQHPVELLPGVREAVERIAATHDIVLITKGDLFHQEAKIAGSGLADLFHRIEIVSEKDAHTYTRVVRELGVDTRQFLMIGNSLRSDIEPVLQIGGWGLHVPYHITWAHESEHGLGAAAQRWLSVATAAELPAAVAAIDASAAAAPIPLEPALPEALTARVTAQPAGAAD</sequence>
<dbReference type="PANTHER" id="PTHR43316">
    <property type="entry name" value="HYDROLASE, HALOACID DELAHOGENASE-RELATED"/>
    <property type="match status" value="1"/>
</dbReference>
<evidence type="ECO:0000313" key="3">
    <source>
        <dbReference type="Proteomes" id="UP000219374"/>
    </source>
</evidence>
<reference evidence="2 3" key="1">
    <citation type="submission" date="2017-09" db="EMBL/GenBank/DDBJ databases">
        <authorList>
            <person name="Ehlers B."/>
            <person name="Leendertz F.H."/>
        </authorList>
    </citation>
    <scope>NUCLEOTIDE SEQUENCE [LARGE SCALE GENOMIC DNA]</scope>
    <source>
        <strain evidence="2 3">CGMCC 1.10978</strain>
    </source>
</reference>
<dbReference type="CDD" id="cd07515">
    <property type="entry name" value="HAD-like"/>
    <property type="match status" value="1"/>
</dbReference>
<dbReference type="OrthoDB" id="6101375at2"/>
<keyword evidence="1 2" id="KW-0378">Hydrolase</keyword>
<protein>
    <submittedName>
        <fullName evidence="2">Putative hydrolase of the HAD superfamily</fullName>
    </submittedName>
</protein>
<accession>A0A286D6L9</accession>
<dbReference type="SFLD" id="SFLDS00003">
    <property type="entry name" value="Haloacid_Dehalogenase"/>
    <property type="match status" value="1"/>
</dbReference>
<gene>
    <name evidence="2" type="ORF">SAMN06296416_103167</name>
</gene>
<dbReference type="GO" id="GO:0016787">
    <property type="term" value="F:hydrolase activity"/>
    <property type="evidence" value="ECO:0007669"/>
    <property type="project" value="UniProtKB-KW"/>
</dbReference>
<proteinExistence type="predicted"/>
<dbReference type="InterPro" id="IPR023198">
    <property type="entry name" value="PGP-like_dom2"/>
</dbReference>
<name>A0A286D6L9_9GAMM</name>
<dbReference type="InterPro" id="IPR023214">
    <property type="entry name" value="HAD_sf"/>
</dbReference>
<dbReference type="PANTHER" id="PTHR43316:SF8">
    <property type="entry name" value="HAD FAMILY HYDROLASE"/>
    <property type="match status" value="1"/>
</dbReference>
<dbReference type="InterPro" id="IPR036412">
    <property type="entry name" value="HAD-like_sf"/>
</dbReference>